<accession>A0ABN2XSG1</accession>
<dbReference type="InterPro" id="IPR025289">
    <property type="entry name" value="DUF4081"/>
</dbReference>
<gene>
    <name evidence="2" type="ORF">GCM10009843_06640</name>
</gene>
<dbReference type="RefSeq" id="WP_344302193.1">
    <property type="nucleotide sequence ID" value="NZ_BAAAQQ010000002.1"/>
</dbReference>
<evidence type="ECO:0000259" key="1">
    <source>
        <dbReference type="PROSITE" id="PS51186"/>
    </source>
</evidence>
<dbReference type="Pfam" id="PF13312">
    <property type="entry name" value="DUF4081"/>
    <property type="match status" value="1"/>
</dbReference>
<keyword evidence="3" id="KW-1185">Reference proteome</keyword>
<dbReference type="PROSITE" id="PS51186">
    <property type="entry name" value="GNAT"/>
    <property type="match status" value="1"/>
</dbReference>
<dbReference type="SUPFAM" id="SSF55729">
    <property type="entry name" value="Acyl-CoA N-acyltransferases (Nat)"/>
    <property type="match status" value="1"/>
</dbReference>
<evidence type="ECO:0000313" key="2">
    <source>
        <dbReference type="EMBL" id="GAA2116438.1"/>
    </source>
</evidence>
<dbReference type="Gene3D" id="3.40.630.30">
    <property type="match status" value="1"/>
</dbReference>
<dbReference type="EMBL" id="BAAAQQ010000002">
    <property type="protein sequence ID" value="GAA2116438.1"/>
    <property type="molecule type" value="Genomic_DNA"/>
</dbReference>
<dbReference type="Proteomes" id="UP001500575">
    <property type="component" value="Unassembled WGS sequence"/>
</dbReference>
<dbReference type="InterPro" id="IPR000182">
    <property type="entry name" value="GNAT_dom"/>
</dbReference>
<dbReference type="PIRSF" id="PIRSF021603">
    <property type="entry name" value="UCP21603_acetyltransf"/>
    <property type="match status" value="1"/>
</dbReference>
<reference evidence="2 3" key="1">
    <citation type="journal article" date="2019" name="Int. J. Syst. Evol. Microbiol.">
        <title>The Global Catalogue of Microorganisms (GCM) 10K type strain sequencing project: providing services to taxonomists for standard genome sequencing and annotation.</title>
        <authorList>
            <consortium name="The Broad Institute Genomics Platform"/>
            <consortium name="The Broad Institute Genome Sequencing Center for Infectious Disease"/>
            <person name="Wu L."/>
            <person name="Ma J."/>
        </authorList>
    </citation>
    <scope>NUCLEOTIDE SEQUENCE [LARGE SCALE GENOMIC DNA]</scope>
    <source>
        <strain evidence="2 3">JCM 16021</strain>
    </source>
</reference>
<dbReference type="Pfam" id="PF00583">
    <property type="entry name" value="Acetyltransf_1"/>
    <property type="match status" value="1"/>
</dbReference>
<comment type="caution">
    <text evidence="2">The sequence shown here is derived from an EMBL/GenBank/DDBJ whole genome shotgun (WGS) entry which is preliminary data.</text>
</comment>
<feature type="domain" description="N-acetyltransferase" evidence="1">
    <location>
        <begin position="141"/>
        <end position="282"/>
    </location>
</feature>
<evidence type="ECO:0000313" key="3">
    <source>
        <dbReference type="Proteomes" id="UP001500575"/>
    </source>
</evidence>
<dbReference type="InterPro" id="IPR016794">
    <property type="entry name" value="UCP21603_acetyltransf"/>
</dbReference>
<name>A0ABN2XSG1_9ACTN</name>
<dbReference type="InterPro" id="IPR016181">
    <property type="entry name" value="Acyl_CoA_acyltransferase"/>
</dbReference>
<organism evidence="2 3">
    <name type="scientific">Nocardioides bigeumensis</name>
    <dbReference type="NCBI Taxonomy" id="433657"/>
    <lineage>
        <taxon>Bacteria</taxon>
        <taxon>Bacillati</taxon>
        <taxon>Actinomycetota</taxon>
        <taxon>Actinomycetes</taxon>
        <taxon>Propionibacteriales</taxon>
        <taxon>Nocardioidaceae</taxon>
        <taxon>Nocardioides</taxon>
    </lineage>
</organism>
<protein>
    <submittedName>
        <fullName evidence="2">GNAT family N-acetyltransferase</fullName>
    </submittedName>
</protein>
<sequence>MLTTDRGIRVLGPADLDEFLALTARDPVANVFVEYRGRSTRLDTRWLGGEVWGRYDAGGRLTSACHVGANLVPVEADEEAARAFAERALAKPRTISTIVGAHAAVEAFWDVVGPEWEDVRELRWRQPHLLIDHDPAVEPDPAVRRSVRSDFNNLYPACVAMYEEEIGVSPEAAGGREMYRARVLQLISRGWSFARYDAGRVVFKAEVACVSPTAAQVQGVWVPEDRRGEGLATRGLAAVVEVVRREVAPTVSLYVNEWNTPARAAYARIGFRETARFSTIMF</sequence>
<proteinExistence type="predicted"/>